<evidence type="ECO:0000313" key="2">
    <source>
        <dbReference type="Proteomes" id="UP000012283"/>
    </source>
</evidence>
<reference evidence="1 2" key="1">
    <citation type="submission" date="2013-03" db="EMBL/GenBank/DDBJ databases">
        <title>Draft genome sequence of Gracibacillus halophilus YIM-C55.5, a moderately halophilic and thermophilic organism from the Xiaochaidamu salt lake.</title>
        <authorList>
            <person name="Sugumar T."/>
            <person name="Polireddy D.R."/>
            <person name="Antony A."/>
            <person name="Madhava Y.R."/>
            <person name="Sivakumar N."/>
        </authorList>
    </citation>
    <scope>NUCLEOTIDE SEQUENCE [LARGE SCALE GENOMIC DNA]</scope>
    <source>
        <strain evidence="1 2">YIM-C55.5</strain>
    </source>
</reference>
<gene>
    <name evidence="1" type="ORF">J416_02134</name>
</gene>
<organism evidence="1 2">
    <name type="scientific">Gracilibacillus halophilus YIM-C55.5</name>
    <dbReference type="NCBI Taxonomy" id="1308866"/>
    <lineage>
        <taxon>Bacteria</taxon>
        <taxon>Bacillati</taxon>
        <taxon>Bacillota</taxon>
        <taxon>Bacilli</taxon>
        <taxon>Bacillales</taxon>
        <taxon>Bacillaceae</taxon>
        <taxon>Gracilibacillus</taxon>
    </lineage>
</organism>
<keyword evidence="2" id="KW-1185">Reference proteome</keyword>
<proteinExistence type="predicted"/>
<sequence>MRSYEEQTAENASAYYSKATSAKQYDFSAYDKERIGNMWVLSKNGKVDQEAARASEAYNEAIKNGEIQLEGP</sequence>
<comment type="caution">
    <text evidence="1">The sequence shown here is derived from an EMBL/GenBank/DDBJ whole genome shotgun (WGS) entry which is preliminary data.</text>
</comment>
<dbReference type="STRING" id="1308866.J416_02134"/>
<protein>
    <submittedName>
        <fullName evidence="1">Uncharacterized protein</fullName>
    </submittedName>
</protein>
<evidence type="ECO:0000313" key="1">
    <source>
        <dbReference type="EMBL" id="ENH98125.1"/>
    </source>
</evidence>
<feature type="non-terminal residue" evidence="1">
    <location>
        <position position="72"/>
    </location>
</feature>
<dbReference type="AlphaFoldDB" id="N4WUW6"/>
<dbReference type="Proteomes" id="UP000012283">
    <property type="component" value="Unassembled WGS sequence"/>
</dbReference>
<accession>N4WUW6</accession>
<name>N4WUW6_9BACI</name>
<dbReference type="EMBL" id="APML01000006">
    <property type="protein sequence ID" value="ENH98125.1"/>
    <property type="molecule type" value="Genomic_DNA"/>
</dbReference>
<dbReference type="eggNOG" id="COG0699">
    <property type="taxonomic scope" value="Bacteria"/>
</dbReference>